<dbReference type="CDD" id="cd21156">
    <property type="entry name" value="PUA_eIF2d-like"/>
    <property type="match status" value="1"/>
</dbReference>
<dbReference type="InterPro" id="IPR039757">
    <property type="entry name" value="EIF2D"/>
</dbReference>
<dbReference type="GO" id="GO:0003743">
    <property type="term" value="F:translation initiation factor activity"/>
    <property type="evidence" value="ECO:0007669"/>
    <property type="project" value="InterPro"/>
</dbReference>
<dbReference type="InterPro" id="IPR015947">
    <property type="entry name" value="PUA-like_sf"/>
</dbReference>
<keyword evidence="1" id="KW-0812">Transmembrane</keyword>
<dbReference type="WBParaSite" id="scf7180000422938.g9871">
    <property type="protein sequence ID" value="scf7180000422938.g9871"/>
    <property type="gene ID" value="scf7180000422938.g9871"/>
</dbReference>
<feature type="transmembrane region" description="Helical" evidence="1">
    <location>
        <begin position="69"/>
        <end position="90"/>
    </location>
</feature>
<dbReference type="InterPro" id="IPR048248">
    <property type="entry name" value="PUA_eIF2d-like"/>
</dbReference>
<evidence type="ECO:0000313" key="4">
    <source>
        <dbReference type="Proteomes" id="UP000887560"/>
    </source>
</evidence>
<dbReference type="Gene3D" id="3.10.400.20">
    <property type="match status" value="1"/>
</dbReference>
<proteinExistence type="predicted"/>
<keyword evidence="4" id="KW-1185">Reference proteome</keyword>
<protein>
    <submittedName>
        <fullName evidence="5">Pre-PUA domain-containing protein</fullName>
    </submittedName>
</protein>
<dbReference type="PANTHER" id="PTHR12217:SF4">
    <property type="entry name" value="EUKARYOTIC TRANSLATION INITIATION FACTOR 2D"/>
    <property type="match status" value="1"/>
</dbReference>
<dbReference type="Pfam" id="PF17832">
    <property type="entry name" value="Pre-PUA"/>
    <property type="match status" value="1"/>
</dbReference>
<feature type="domain" description="Pre-PUA" evidence="2">
    <location>
        <begin position="9"/>
        <end position="82"/>
    </location>
</feature>
<dbReference type="Pfam" id="PF26292">
    <property type="entry name" value="PUA_elF2D"/>
    <property type="match status" value="1"/>
</dbReference>
<name>A0A915P607_9BILA</name>
<evidence type="ECO:0000256" key="1">
    <source>
        <dbReference type="SAM" id="Phobius"/>
    </source>
</evidence>
<evidence type="ECO:0000259" key="2">
    <source>
        <dbReference type="Pfam" id="PF17832"/>
    </source>
</evidence>
<accession>A0A915P607</accession>
<keyword evidence="1" id="KW-1133">Transmembrane helix</keyword>
<dbReference type="Proteomes" id="UP000887560">
    <property type="component" value="Unplaced"/>
</dbReference>
<dbReference type="AlphaFoldDB" id="A0A915P607"/>
<dbReference type="PROSITE" id="PS50890">
    <property type="entry name" value="PUA"/>
    <property type="match status" value="1"/>
</dbReference>
<reference evidence="5" key="1">
    <citation type="submission" date="2022-11" db="UniProtKB">
        <authorList>
            <consortium name="WormBaseParasite"/>
        </authorList>
    </citation>
    <scope>IDENTIFICATION</scope>
</reference>
<dbReference type="InterPro" id="IPR041366">
    <property type="entry name" value="Pre-PUA"/>
</dbReference>
<organism evidence="4 5">
    <name type="scientific">Meloidogyne floridensis</name>
    <dbReference type="NCBI Taxonomy" id="298350"/>
    <lineage>
        <taxon>Eukaryota</taxon>
        <taxon>Metazoa</taxon>
        <taxon>Ecdysozoa</taxon>
        <taxon>Nematoda</taxon>
        <taxon>Chromadorea</taxon>
        <taxon>Rhabditida</taxon>
        <taxon>Tylenchina</taxon>
        <taxon>Tylenchomorpha</taxon>
        <taxon>Tylenchoidea</taxon>
        <taxon>Meloidogynidae</taxon>
        <taxon>Meloidogyninae</taxon>
        <taxon>Meloidogyne</taxon>
    </lineage>
</organism>
<evidence type="ECO:0000259" key="3">
    <source>
        <dbReference type="Pfam" id="PF26292"/>
    </source>
</evidence>
<dbReference type="GO" id="GO:0001731">
    <property type="term" value="P:formation of translation preinitiation complex"/>
    <property type="evidence" value="ECO:0007669"/>
    <property type="project" value="InterPro"/>
</dbReference>
<sequence>MFTKHRFQIKNSSKLKYSESKLLFPEFISNCFNKQQLVKLKVQFTYGSNAVIYLLEKEPMIFQDGADKINFFPSVYFLWSFPTIFPILFIQHSTFGFLKKGADLMIPGIELINQFPKFEENCPVGISTICKNKEGNGYTICGPLAVGKVLFSSDELKEKIETGQKGKGVEILHIFGDFLWESGSRRSFPQFMSDCVHAALNPQTSQNDETDNLYMSLWNFMGKSILKEDDQLINLSAENISSKLMNEAEELLKIEETSLSSEEMDNLINFDHPYVQNALPFDEDFSNSDLKHLPSQTSINIYEQMFSLTEQVMPIFRSRGHRRGDLVNIQEIRSILLEYSKEKVNEVTRLLVDIGITKKFIKGIDLGVKEKKKK</sequence>
<feature type="domain" description="Eukaryotic translation initiation factor 2D-like PUA RNA-binding" evidence="3">
    <location>
        <begin position="88"/>
        <end position="177"/>
    </location>
</feature>
<dbReference type="SUPFAM" id="SSF88697">
    <property type="entry name" value="PUA domain-like"/>
    <property type="match status" value="1"/>
</dbReference>
<dbReference type="PANTHER" id="PTHR12217">
    <property type="entry name" value="EUKARYOTIC TRANSLATION INITIATION FACTOR 2D"/>
    <property type="match status" value="1"/>
</dbReference>
<evidence type="ECO:0000313" key="5">
    <source>
        <dbReference type="WBParaSite" id="scf7180000422938.g9871"/>
    </source>
</evidence>
<keyword evidence="1" id="KW-0472">Membrane</keyword>